<dbReference type="SUPFAM" id="SSF50156">
    <property type="entry name" value="PDZ domain-like"/>
    <property type="match status" value="1"/>
</dbReference>
<feature type="domain" description="PDZ" evidence="12">
    <location>
        <begin position="119"/>
        <end position="162"/>
    </location>
</feature>
<dbReference type="GO" id="GO:0004222">
    <property type="term" value="F:metalloendopeptidase activity"/>
    <property type="evidence" value="ECO:0007669"/>
    <property type="project" value="InterPro"/>
</dbReference>
<dbReference type="GO" id="GO:0016020">
    <property type="term" value="C:membrane"/>
    <property type="evidence" value="ECO:0007669"/>
    <property type="project" value="UniProtKB-SubCell"/>
</dbReference>
<sequence length="349" mass="37319">MELFDILRFILLLSVLIFVHEGGHFLLAKLAGVKVEEFGFGIPPRLWGRKWGDTLYSLNLLPIGGFVRLKGEEAGETLGFGGADSFAVKSKLRRALIIAAGALGNLILAWILFSVLWGVGNLVPAGKVLVSEVLKGSPAAEAEFREGDFILSLNGTSTPDVTDLVSLTQANLGKTVVLKVERAGEIREVSVLARATPPQGEGPIGFAVETATEEVRLPFWQAPWAGLSTTFENLGLMVKGIGSIITSIFRGEEVAVGGPVAIYALTSAVADGGVKPFLSFMAILSLNLVVVNLLPIPALDGGRILFIALEALRGKRLSARTEQLVNSLGFAFLLLLIVLLSIRDLRTFF</sequence>
<feature type="transmembrane region" description="Helical" evidence="11">
    <location>
        <begin position="6"/>
        <end position="27"/>
    </location>
</feature>
<evidence type="ECO:0000259" key="12">
    <source>
        <dbReference type="PROSITE" id="PS50106"/>
    </source>
</evidence>
<keyword evidence="8 11" id="KW-1133">Transmembrane helix</keyword>
<dbReference type="PROSITE" id="PS50106">
    <property type="entry name" value="PDZ"/>
    <property type="match status" value="1"/>
</dbReference>
<keyword evidence="11" id="KW-0479">Metal-binding</keyword>
<evidence type="ECO:0000256" key="2">
    <source>
        <dbReference type="ARBA" id="ARBA00004141"/>
    </source>
</evidence>
<protein>
    <recommendedName>
        <fullName evidence="11">Zinc metalloprotease</fullName>
        <ecNumber evidence="11">3.4.24.-</ecNumber>
    </recommendedName>
</protein>
<keyword evidence="4" id="KW-0645">Protease</keyword>
<evidence type="ECO:0000256" key="11">
    <source>
        <dbReference type="RuleBase" id="RU362031"/>
    </source>
</evidence>
<keyword evidence="10 11" id="KW-0472">Membrane</keyword>
<comment type="subcellular location">
    <subcellularLocation>
        <location evidence="2">Membrane</location>
        <topology evidence="2">Multi-pass membrane protein</topology>
    </subcellularLocation>
</comment>
<keyword evidence="6 11" id="KW-0378">Hydrolase</keyword>
<proteinExistence type="inferred from homology"/>
<evidence type="ECO:0000313" key="13">
    <source>
        <dbReference type="EMBL" id="KKW05582.1"/>
    </source>
</evidence>
<dbReference type="PANTHER" id="PTHR42837">
    <property type="entry name" value="REGULATOR OF SIGMA-E PROTEASE RSEP"/>
    <property type="match status" value="1"/>
</dbReference>
<dbReference type="EMBL" id="LCPW01000014">
    <property type="protein sequence ID" value="KKW05582.1"/>
    <property type="molecule type" value="Genomic_DNA"/>
</dbReference>
<dbReference type="SMART" id="SM00228">
    <property type="entry name" value="PDZ"/>
    <property type="match status" value="1"/>
</dbReference>
<dbReference type="InterPro" id="IPR041489">
    <property type="entry name" value="PDZ_6"/>
</dbReference>
<comment type="similarity">
    <text evidence="3 11">Belongs to the peptidase M50B family.</text>
</comment>
<evidence type="ECO:0000256" key="6">
    <source>
        <dbReference type="ARBA" id="ARBA00022801"/>
    </source>
</evidence>
<evidence type="ECO:0000256" key="4">
    <source>
        <dbReference type="ARBA" id="ARBA00022670"/>
    </source>
</evidence>
<dbReference type="STRING" id="1618342.UY40_C0014G0004"/>
<accession>A0A0G1XSM3</accession>
<dbReference type="InterPro" id="IPR001478">
    <property type="entry name" value="PDZ"/>
</dbReference>
<feature type="transmembrane region" description="Helical" evidence="11">
    <location>
        <begin position="95"/>
        <end position="119"/>
    </location>
</feature>
<evidence type="ECO:0000256" key="10">
    <source>
        <dbReference type="ARBA" id="ARBA00023136"/>
    </source>
</evidence>
<evidence type="ECO:0000313" key="14">
    <source>
        <dbReference type="Proteomes" id="UP000034119"/>
    </source>
</evidence>
<dbReference type="InterPro" id="IPR036034">
    <property type="entry name" value="PDZ_sf"/>
</dbReference>
<name>A0A0G1XSM3_9BACT</name>
<dbReference type="PANTHER" id="PTHR42837:SF2">
    <property type="entry name" value="MEMBRANE METALLOPROTEASE ARASP2, CHLOROPLASTIC-RELATED"/>
    <property type="match status" value="1"/>
</dbReference>
<evidence type="ECO:0000256" key="1">
    <source>
        <dbReference type="ARBA" id="ARBA00001947"/>
    </source>
</evidence>
<evidence type="ECO:0000256" key="3">
    <source>
        <dbReference type="ARBA" id="ARBA00007931"/>
    </source>
</evidence>
<dbReference type="CDD" id="cd06163">
    <property type="entry name" value="S2P-M50_PDZ_RseP-like"/>
    <property type="match status" value="1"/>
</dbReference>
<dbReference type="GO" id="GO:0046872">
    <property type="term" value="F:metal ion binding"/>
    <property type="evidence" value="ECO:0007669"/>
    <property type="project" value="UniProtKB-KW"/>
</dbReference>
<organism evidence="13 14">
    <name type="scientific">candidate division CPR1 bacterium GW2011_GWC1_49_13</name>
    <dbReference type="NCBI Taxonomy" id="1618342"/>
    <lineage>
        <taxon>Bacteria</taxon>
        <taxon>candidate division CPR1</taxon>
    </lineage>
</organism>
<dbReference type="Pfam" id="PF02163">
    <property type="entry name" value="Peptidase_M50"/>
    <property type="match status" value="1"/>
</dbReference>
<dbReference type="InterPro" id="IPR004387">
    <property type="entry name" value="Pept_M50_Zn"/>
</dbReference>
<evidence type="ECO:0000256" key="7">
    <source>
        <dbReference type="ARBA" id="ARBA00022833"/>
    </source>
</evidence>
<comment type="cofactor">
    <cofactor evidence="1 11">
        <name>Zn(2+)</name>
        <dbReference type="ChEBI" id="CHEBI:29105"/>
    </cofactor>
</comment>
<reference evidence="13 14" key="1">
    <citation type="journal article" date="2015" name="Nature">
        <title>rRNA introns, odd ribosomes, and small enigmatic genomes across a large radiation of phyla.</title>
        <authorList>
            <person name="Brown C.T."/>
            <person name="Hug L.A."/>
            <person name="Thomas B.C."/>
            <person name="Sharon I."/>
            <person name="Castelle C.J."/>
            <person name="Singh A."/>
            <person name="Wilkins M.J."/>
            <person name="Williams K.H."/>
            <person name="Banfield J.F."/>
        </authorList>
    </citation>
    <scope>NUCLEOTIDE SEQUENCE [LARGE SCALE GENOMIC DNA]</scope>
</reference>
<evidence type="ECO:0000256" key="9">
    <source>
        <dbReference type="ARBA" id="ARBA00023049"/>
    </source>
</evidence>
<keyword evidence="5 11" id="KW-0812">Transmembrane</keyword>
<evidence type="ECO:0000256" key="8">
    <source>
        <dbReference type="ARBA" id="ARBA00022989"/>
    </source>
</evidence>
<keyword evidence="9 11" id="KW-0482">Metalloprotease</keyword>
<dbReference type="Pfam" id="PF17820">
    <property type="entry name" value="PDZ_6"/>
    <property type="match status" value="1"/>
</dbReference>
<dbReference type="NCBIfam" id="TIGR00054">
    <property type="entry name" value="RIP metalloprotease RseP"/>
    <property type="match status" value="1"/>
</dbReference>
<keyword evidence="7 11" id="KW-0862">Zinc</keyword>
<dbReference type="Proteomes" id="UP000034119">
    <property type="component" value="Unassembled WGS sequence"/>
</dbReference>
<gene>
    <name evidence="13" type="ORF">UY40_C0014G0004</name>
</gene>
<dbReference type="AlphaFoldDB" id="A0A0G1XSM3"/>
<dbReference type="Gene3D" id="2.30.42.10">
    <property type="match status" value="1"/>
</dbReference>
<feature type="transmembrane region" description="Helical" evidence="11">
    <location>
        <begin position="277"/>
        <end position="296"/>
    </location>
</feature>
<feature type="transmembrane region" description="Helical" evidence="11">
    <location>
        <begin position="324"/>
        <end position="342"/>
    </location>
</feature>
<dbReference type="EC" id="3.4.24.-" evidence="11"/>
<dbReference type="InterPro" id="IPR008915">
    <property type="entry name" value="Peptidase_M50"/>
</dbReference>
<evidence type="ECO:0000256" key="5">
    <source>
        <dbReference type="ARBA" id="ARBA00022692"/>
    </source>
</evidence>
<comment type="caution">
    <text evidence="13">The sequence shown here is derived from an EMBL/GenBank/DDBJ whole genome shotgun (WGS) entry which is preliminary data.</text>
</comment>
<dbReference type="GO" id="GO:0006508">
    <property type="term" value="P:proteolysis"/>
    <property type="evidence" value="ECO:0007669"/>
    <property type="project" value="UniProtKB-KW"/>
</dbReference>